<evidence type="ECO:0000313" key="3">
    <source>
        <dbReference type="Proteomes" id="UP001609176"/>
    </source>
</evidence>
<protein>
    <submittedName>
        <fullName evidence="2">SRPBCC family protein</fullName>
    </submittedName>
</protein>
<gene>
    <name evidence="2" type="ORF">ACHIPV_06220</name>
    <name evidence="1" type="ORF">ACHIRB_14885</name>
</gene>
<dbReference type="SUPFAM" id="SSF55961">
    <property type="entry name" value="Bet v1-like"/>
    <property type="match status" value="1"/>
</dbReference>
<dbReference type="InterPro" id="IPR023393">
    <property type="entry name" value="START-like_dom_sf"/>
</dbReference>
<dbReference type="InterPro" id="IPR019587">
    <property type="entry name" value="Polyketide_cyclase/dehydratase"/>
</dbReference>
<evidence type="ECO:0000313" key="2">
    <source>
        <dbReference type="EMBL" id="MFH5241483.1"/>
    </source>
</evidence>
<reference evidence="3 4" key="1">
    <citation type="submission" date="2024-10" db="EMBL/GenBank/DDBJ databases">
        <authorList>
            <person name="Riesco R."/>
        </authorList>
    </citation>
    <scope>NUCLEOTIDE SEQUENCE [LARGE SCALE GENOMIC DNA]</scope>
    <source>
        <strain evidence="2 3">NCIMB 15448</strain>
        <strain evidence="1 4">NCIMB 15450</strain>
    </source>
</reference>
<keyword evidence="4" id="KW-1185">Reference proteome</keyword>
<name>A0ABW7KGC8_9NOCA</name>
<dbReference type="EMBL" id="JBIMSN010000060">
    <property type="protein sequence ID" value="MFH5229847.1"/>
    <property type="molecule type" value="Genomic_DNA"/>
</dbReference>
<dbReference type="Proteomes" id="UP001609176">
    <property type="component" value="Unassembled WGS sequence"/>
</dbReference>
<evidence type="ECO:0000313" key="4">
    <source>
        <dbReference type="Proteomes" id="UP001609219"/>
    </source>
</evidence>
<dbReference type="Proteomes" id="UP001609219">
    <property type="component" value="Unassembled WGS sequence"/>
</dbReference>
<dbReference type="RefSeq" id="WP_395123823.1">
    <property type="nucleotide sequence ID" value="NZ_JBIMSN010000060.1"/>
</dbReference>
<sequence>MVEAQRTFVVGRPLKTVVAYLRDFANATEWDPGSKQCEQISDGPVAVGTEWRNVSSFFGMETELTYRLTRDEPNHLVFEGRNKTASSVDDLSFVAVDDNSTELTYQAHIEFNGVAKLADPVVGLGFPGLADKTVEQMTRTLESLEAL</sequence>
<comment type="caution">
    <text evidence="2">The sequence shown here is derived from an EMBL/GenBank/DDBJ whole genome shotgun (WGS) entry which is preliminary data.</text>
</comment>
<evidence type="ECO:0000313" key="1">
    <source>
        <dbReference type="EMBL" id="MFH5229847.1"/>
    </source>
</evidence>
<dbReference type="CDD" id="cd08865">
    <property type="entry name" value="SRPBCC_10"/>
    <property type="match status" value="1"/>
</dbReference>
<dbReference type="EMBL" id="JBIMSP010000006">
    <property type="protein sequence ID" value="MFH5241483.1"/>
    <property type="molecule type" value="Genomic_DNA"/>
</dbReference>
<accession>A0ABW7KGC8</accession>
<organism evidence="2 3">
    <name type="scientific">Antrihabitans spumae</name>
    <dbReference type="NCBI Taxonomy" id="3373370"/>
    <lineage>
        <taxon>Bacteria</taxon>
        <taxon>Bacillati</taxon>
        <taxon>Actinomycetota</taxon>
        <taxon>Actinomycetes</taxon>
        <taxon>Mycobacteriales</taxon>
        <taxon>Nocardiaceae</taxon>
        <taxon>Antrihabitans</taxon>
    </lineage>
</organism>
<dbReference type="Pfam" id="PF10604">
    <property type="entry name" value="Polyketide_cyc2"/>
    <property type="match status" value="1"/>
</dbReference>
<proteinExistence type="predicted"/>
<dbReference type="Gene3D" id="3.30.530.20">
    <property type="match status" value="1"/>
</dbReference>